<dbReference type="PROSITE" id="PS00086">
    <property type="entry name" value="CYTOCHROME_P450"/>
    <property type="match status" value="1"/>
</dbReference>
<keyword evidence="3" id="KW-1185">Reference proteome</keyword>
<evidence type="ECO:0000256" key="1">
    <source>
        <dbReference type="ARBA" id="ARBA00010617"/>
    </source>
</evidence>
<dbReference type="InterPro" id="IPR017972">
    <property type="entry name" value="Cyt_P450_CS"/>
</dbReference>
<dbReference type="Gene3D" id="1.10.630.10">
    <property type="entry name" value="Cytochrome P450"/>
    <property type="match status" value="2"/>
</dbReference>
<dbReference type="Proteomes" id="UP001501444">
    <property type="component" value="Unassembled WGS sequence"/>
</dbReference>
<protein>
    <submittedName>
        <fullName evidence="2">Cytochrome P450</fullName>
    </submittedName>
</protein>
<evidence type="ECO:0000313" key="3">
    <source>
        <dbReference type="Proteomes" id="UP001501444"/>
    </source>
</evidence>
<dbReference type="SUPFAM" id="SSF48264">
    <property type="entry name" value="Cytochrome P450"/>
    <property type="match status" value="1"/>
</dbReference>
<dbReference type="PANTHER" id="PTHR46696:SF1">
    <property type="entry name" value="CYTOCHROME P450 YJIB-RELATED"/>
    <property type="match status" value="1"/>
</dbReference>
<proteinExistence type="inferred from homology"/>
<organism evidence="2 3">
    <name type="scientific">Dactylosporangium salmoneum</name>
    <dbReference type="NCBI Taxonomy" id="53361"/>
    <lineage>
        <taxon>Bacteria</taxon>
        <taxon>Bacillati</taxon>
        <taxon>Actinomycetota</taxon>
        <taxon>Actinomycetes</taxon>
        <taxon>Micromonosporales</taxon>
        <taxon>Micromonosporaceae</taxon>
        <taxon>Dactylosporangium</taxon>
    </lineage>
</organism>
<dbReference type="PANTHER" id="PTHR46696">
    <property type="entry name" value="P450, PUTATIVE (EUROFUNG)-RELATED"/>
    <property type="match status" value="1"/>
</dbReference>
<dbReference type="InterPro" id="IPR036396">
    <property type="entry name" value="Cyt_P450_sf"/>
</dbReference>
<accession>A0ABP5UTN2</accession>
<gene>
    <name evidence="2" type="ORF">GCM10010170_095690</name>
</gene>
<sequence>MSAEPVRIDTPDGPAWLLRDRDDVRAAFTDPRLSPCPRHAAGADLRGYDLPPEFRDNIISAEPEDHRRLRRLVQPLLDRAAADRLEPLLARAARETLAAAGAGPFEVVPGYAGPYVATVVAGWLGLPSGVREPYLAWAARLVGPEWATLRGRDTLPAMLAMVRDLARRGAGPGTPAAALLEHAEQGRMTPGEASSMLFYLLFVWYEVCVDAIATALLTGEPFGAAHPPQLTAFRRFAVTGLTVGPATIDAGQTVLYSLRDFPFGHGPHRCPGEPVARALVEHALAAARDAGLEVDASGVRWSAGLRTDGPRHLLGRIRR</sequence>
<name>A0ABP5UTN2_9ACTN</name>
<reference evidence="3" key="1">
    <citation type="journal article" date="2019" name="Int. J. Syst. Evol. Microbiol.">
        <title>The Global Catalogue of Microorganisms (GCM) 10K type strain sequencing project: providing services to taxonomists for standard genome sequencing and annotation.</title>
        <authorList>
            <consortium name="The Broad Institute Genomics Platform"/>
            <consortium name="The Broad Institute Genome Sequencing Center for Infectious Disease"/>
            <person name="Wu L."/>
            <person name="Ma J."/>
        </authorList>
    </citation>
    <scope>NUCLEOTIDE SEQUENCE [LARGE SCALE GENOMIC DNA]</scope>
    <source>
        <strain evidence="3">JCM 3272</strain>
    </source>
</reference>
<dbReference type="RefSeq" id="WP_344619381.1">
    <property type="nucleotide sequence ID" value="NZ_BAAARV010000099.1"/>
</dbReference>
<comment type="similarity">
    <text evidence="1">Belongs to the cytochrome P450 family.</text>
</comment>
<dbReference type="EMBL" id="BAAARV010000099">
    <property type="protein sequence ID" value="GAA2385689.1"/>
    <property type="molecule type" value="Genomic_DNA"/>
</dbReference>
<comment type="caution">
    <text evidence="2">The sequence shown here is derived from an EMBL/GenBank/DDBJ whole genome shotgun (WGS) entry which is preliminary data.</text>
</comment>
<evidence type="ECO:0000313" key="2">
    <source>
        <dbReference type="EMBL" id="GAA2385689.1"/>
    </source>
</evidence>